<dbReference type="InterPro" id="IPR050486">
    <property type="entry name" value="Mannose-1P_guanyltransferase"/>
</dbReference>
<evidence type="ECO:0000313" key="2">
    <source>
        <dbReference type="EMBL" id="HFT92582.1"/>
    </source>
</evidence>
<dbReference type="Pfam" id="PF00483">
    <property type="entry name" value="NTP_transferase"/>
    <property type="match status" value="1"/>
</dbReference>
<accession>A0A7C3LR64</accession>
<dbReference type="SUPFAM" id="SSF53448">
    <property type="entry name" value="Nucleotide-diphospho-sugar transferases"/>
    <property type="match status" value="1"/>
</dbReference>
<feature type="domain" description="Nucleotidyl transferase" evidence="1">
    <location>
        <begin position="3"/>
        <end position="230"/>
    </location>
</feature>
<comment type="caution">
    <text evidence="2">The sequence shown here is derived from an EMBL/GenBank/DDBJ whole genome shotgun (WGS) entry which is preliminary data.</text>
</comment>
<dbReference type="EMBL" id="DTMM01000024">
    <property type="protein sequence ID" value="HFT92582.1"/>
    <property type="molecule type" value="Genomic_DNA"/>
</dbReference>
<proteinExistence type="predicted"/>
<dbReference type="PANTHER" id="PTHR22572">
    <property type="entry name" value="SUGAR-1-PHOSPHATE GUANYL TRANSFERASE"/>
    <property type="match status" value="1"/>
</dbReference>
<name>A0A7C3LR64_9BACT</name>
<sequence>MEAVVLAGGLGTRLRSVVPDLPKPMASVNGRPFLEYLLDLWIHGGVEKFILSVGYKHEIVQSHFGTAYKNVPVDYSVEENPLGTGGGLLLSLEKLGTRNPFWLINGDTFFDVNVSGILAFHQKRKAVMTMVLRTMEDARRFGTVQLGTHGQLERFCAPGEGTPPYLINGGIYIIDPKILDDEHFAWNGNTPLSLEGDLFPRWTRLRYQMYGIQEPGEFIDIGIPEEYRRCQALFKTFKVESV</sequence>
<dbReference type="AlphaFoldDB" id="A0A7C3LR64"/>
<dbReference type="InterPro" id="IPR005835">
    <property type="entry name" value="NTP_transferase_dom"/>
</dbReference>
<dbReference type="InterPro" id="IPR029044">
    <property type="entry name" value="Nucleotide-diphossugar_trans"/>
</dbReference>
<protein>
    <submittedName>
        <fullName evidence="2">Phosphohexose mutase</fullName>
    </submittedName>
</protein>
<evidence type="ECO:0000259" key="1">
    <source>
        <dbReference type="Pfam" id="PF00483"/>
    </source>
</evidence>
<gene>
    <name evidence="2" type="ORF">ENX03_01320</name>
</gene>
<organism evidence="2">
    <name type="scientific">Leptospirillum ferriphilum</name>
    <dbReference type="NCBI Taxonomy" id="178606"/>
    <lineage>
        <taxon>Bacteria</taxon>
        <taxon>Pseudomonadati</taxon>
        <taxon>Nitrospirota</taxon>
        <taxon>Nitrospiria</taxon>
        <taxon>Nitrospirales</taxon>
        <taxon>Nitrospiraceae</taxon>
        <taxon>Leptospirillum</taxon>
    </lineage>
</organism>
<reference evidence="2" key="1">
    <citation type="journal article" date="2020" name="mSystems">
        <title>Genome- and Community-Level Interaction Insights into Carbon Utilization and Element Cycling Functions of Hydrothermarchaeota in Hydrothermal Sediment.</title>
        <authorList>
            <person name="Zhou Z."/>
            <person name="Liu Y."/>
            <person name="Xu W."/>
            <person name="Pan J."/>
            <person name="Luo Z.H."/>
            <person name="Li M."/>
        </authorList>
    </citation>
    <scope>NUCLEOTIDE SEQUENCE [LARGE SCALE GENOMIC DNA]</scope>
    <source>
        <strain evidence="2">SpSt-902</strain>
    </source>
</reference>
<dbReference type="Gene3D" id="3.90.550.10">
    <property type="entry name" value="Spore Coat Polysaccharide Biosynthesis Protein SpsA, Chain A"/>
    <property type="match status" value="1"/>
</dbReference>